<dbReference type="Proteomes" id="UP000825933">
    <property type="component" value="Unassembled WGS sequence"/>
</dbReference>
<feature type="domain" description="Biotin-protein ligase N-terminal" evidence="1">
    <location>
        <begin position="80"/>
        <end position="281"/>
    </location>
</feature>
<dbReference type="SUPFAM" id="SSF52317">
    <property type="entry name" value="Class I glutamine amidotransferase-like"/>
    <property type="match status" value="1"/>
</dbReference>
<dbReference type="InterPro" id="IPR019197">
    <property type="entry name" value="Biotin-prot_ligase_N"/>
</dbReference>
<organism evidence="2 3">
    <name type="scientific">Methanobacterium spitsbergense</name>
    <dbReference type="NCBI Taxonomy" id="2874285"/>
    <lineage>
        <taxon>Archaea</taxon>
        <taxon>Methanobacteriati</taxon>
        <taxon>Methanobacteriota</taxon>
        <taxon>Methanomada group</taxon>
        <taxon>Methanobacteria</taxon>
        <taxon>Methanobacteriales</taxon>
        <taxon>Methanobacteriaceae</taxon>
        <taxon>Methanobacterium</taxon>
    </lineage>
</organism>
<dbReference type="Gene3D" id="3.40.50.880">
    <property type="match status" value="1"/>
</dbReference>
<evidence type="ECO:0000259" key="1">
    <source>
        <dbReference type="Pfam" id="PF09825"/>
    </source>
</evidence>
<dbReference type="InterPro" id="IPR029062">
    <property type="entry name" value="Class_I_gatase-like"/>
</dbReference>
<name>A0A8T5V116_9EURY</name>
<protein>
    <recommendedName>
        <fullName evidence="1">Biotin-protein ligase N-terminal domain-containing protein</fullName>
    </recommendedName>
</protein>
<reference evidence="3" key="1">
    <citation type="journal article" date="2022" name="Microbiol. Resour. Announc.">
        <title>Draft Genome Sequence of a Methanogenic Archaeon from West Spitsbergen Permafrost.</title>
        <authorList>
            <person name="Trubitsyn V."/>
            <person name="Rivkina E."/>
            <person name="Shcherbakova V."/>
        </authorList>
    </citation>
    <scope>NUCLEOTIDE SEQUENCE [LARGE SCALE GENOMIC DNA]</scope>
    <source>
        <strain evidence="3">VT</strain>
    </source>
</reference>
<comment type="caution">
    <text evidence="2">The sequence shown here is derived from an EMBL/GenBank/DDBJ whole genome shotgun (WGS) entry which is preliminary data.</text>
</comment>
<sequence>MLLGIALTLNFGLVSATDSSNNTTQNLQTTQTSSVANLATTSTTKVTTTTTKLATTSTASKTTKYAAGSPVSTTSTKTIRVLIYNGNGAITSCVNGVVTALTSANNNNLVPGYRFTYGKSTSITSSILANYDLLVMPGGSSGYTYIHSSRISSSAIKNFISSGHGYLGICAGAYAGSKYVGGSGTSYNGWGVAPHVSSKVYNHEGNLQVSTTSIATQLLGSSGTLTLAHYNGPAFYGSGFTRFANYASGTNSGYAAIVGDTYGNGRTVLSGPHPELSPTNYTLLDQLIVWAANVQTPSSTSYTVSQIGSAAKSVKTYYETYKKLPSYVTISSKHVTMSNFLYLLTSSVINLNSGSTASITAKTVNAPTAPKGTFKHGNILKTEYVKLASNIKNYINTNGRAPNYIATSLGNIRYESTIYMYSKIMNFYYTNKRLPSNVSM</sequence>
<dbReference type="AlphaFoldDB" id="A0A8T5V116"/>
<evidence type="ECO:0000313" key="2">
    <source>
        <dbReference type="EMBL" id="MBZ2166723.1"/>
    </source>
</evidence>
<gene>
    <name evidence="2" type="ORF">K8N75_11820</name>
</gene>
<dbReference type="Pfam" id="PF09825">
    <property type="entry name" value="BPL_N"/>
    <property type="match status" value="1"/>
</dbReference>
<dbReference type="InterPro" id="IPR018975">
    <property type="entry name" value="Pseudomurein-binding_repeat"/>
</dbReference>
<accession>A0A8T5V116</accession>
<dbReference type="Pfam" id="PF09373">
    <property type="entry name" value="PMBR"/>
    <property type="match status" value="2"/>
</dbReference>
<keyword evidence="3" id="KW-1185">Reference proteome</keyword>
<dbReference type="EMBL" id="JAIOUQ010000014">
    <property type="protein sequence ID" value="MBZ2166723.1"/>
    <property type="molecule type" value="Genomic_DNA"/>
</dbReference>
<proteinExistence type="predicted"/>
<evidence type="ECO:0000313" key="3">
    <source>
        <dbReference type="Proteomes" id="UP000825933"/>
    </source>
</evidence>